<dbReference type="SFLD" id="SFLDS00052">
    <property type="entry name" value="Ferric_Reductase_Domain"/>
    <property type="match status" value="1"/>
</dbReference>
<dbReference type="AlphaFoldDB" id="A0A370T9J9"/>
<feature type="transmembrane region" description="Helical" evidence="7">
    <location>
        <begin position="151"/>
        <end position="176"/>
    </location>
</feature>
<dbReference type="GeneID" id="43603061"/>
<reference evidence="10 11" key="1">
    <citation type="journal article" date="2018" name="IMA Fungus">
        <title>IMA Genome-F 9: Draft genome sequence of Annulohypoxylon stygium, Aspergillus mulundensis, Berkeleyomyces basicola (syn. Thielaviopsis basicola), Ceratocystis smalleyi, two Cercospora beticola strains, Coleophoma cylindrospora, Fusarium fracticaudum, Phialophora cf. hyalina, and Morchella septimelata.</title>
        <authorList>
            <person name="Wingfield B.D."/>
            <person name="Bills G.F."/>
            <person name="Dong Y."/>
            <person name="Huang W."/>
            <person name="Nel W.J."/>
            <person name="Swalarsk-Parry B.S."/>
            <person name="Vaghefi N."/>
            <person name="Wilken P.M."/>
            <person name="An Z."/>
            <person name="de Beer Z.W."/>
            <person name="De Vos L."/>
            <person name="Chen L."/>
            <person name="Duong T.A."/>
            <person name="Gao Y."/>
            <person name="Hammerbacher A."/>
            <person name="Kikkert J.R."/>
            <person name="Li Y."/>
            <person name="Li H."/>
            <person name="Li K."/>
            <person name="Li Q."/>
            <person name="Liu X."/>
            <person name="Ma X."/>
            <person name="Naidoo K."/>
            <person name="Pethybridge S.J."/>
            <person name="Sun J."/>
            <person name="Steenkamp E.T."/>
            <person name="van der Nest M.A."/>
            <person name="van Wyk S."/>
            <person name="Wingfield M.J."/>
            <person name="Xiong C."/>
            <person name="Yue Q."/>
            <person name="Zhang X."/>
        </authorList>
    </citation>
    <scope>NUCLEOTIDE SEQUENCE [LARGE SCALE GENOMIC DNA]</scope>
    <source>
        <strain evidence="10 11">BP 5553</strain>
    </source>
</reference>
<comment type="subcellular location">
    <subcellularLocation>
        <location evidence="1">Membrane</location>
        <topology evidence="1">Multi-pass membrane protein</topology>
    </subcellularLocation>
</comment>
<feature type="chain" id="PRO_5017085439" evidence="8">
    <location>
        <begin position="19"/>
        <end position="675"/>
    </location>
</feature>
<evidence type="ECO:0000256" key="7">
    <source>
        <dbReference type="SAM" id="Phobius"/>
    </source>
</evidence>
<dbReference type="GO" id="GO:0015677">
    <property type="term" value="P:copper ion import"/>
    <property type="evidence" value="ECO:0007669"/>
    <property type="project" value="TreeGrafter"/>
</dbReference>
<dbReference type="Proteomes" id="UP000254866">
    <property type="component" value="Unassembled WGS sequence"/>
</dbReference>
<feature type="transmembrane region" description="Helical" evidence="7">
    <location>
        <begin position="329"/>
        <end position="351"/>
    </location>
</feature>
<dbReference type="SUPFAM" id="SSF52343">
    <property type="entry name" value="Ferredoxin reductase-like, C-terminal NADP-linked domain"/>
    <property type="match status" value="1"/>
</dbReference>
<evidence type="ECO:0000256" key="4">
    <source>
        <dbReference type="ARBA" id="ARBA00022989"/>
    </source>
</evidence>
<feature type="transmembrane region" description="Helical" evidence="7">
    <location>
        <begin position="358"/>
        <end position="378"/>
    </location>
</feature>
<evidence type="ECO:0000256" key="3">
    <source>
        <dbReference type="ARBA" id="ARBA00022692"/>
    </source>
</evidence>
<proteinExistence type="predicted"/>
<feature type="domain" description="Ferric oxidoreductase" evidence="9">
    <location>
        <begin position="257"/>
        <end position="374"/>
    </location>
</feature>
<dbReference type="InterPro" id="IPR013130">
    <property type="entry name" value="Fe3_Rdtase_TM_dom"/>
</dbReference>
<gene>
    <name evidence="10" type="ORF">BP5553_10212</name>
</gene>
<evidence type="ECO:0000256" key="6">
    <source>
        <dbReference type="ARBA" id="ARBA00023136"/>
    </source>
</evidence>
<feature type="transmembrane region" description="Helical" evidence="7">
    <location>
        <begin position="216"/>
        <end position="233"/>
    </location>
</feature>
<dbReference type="GO" id="GO:0000293">
    <property type="term" value="F:ferric-chelate reductase activity"/>
    <property type="evidence" value="ECO:0007669"/>
    <property type="project" value="TreeGrafter"/>
</dbReference>
<name>A0A370T9J9_9HELO</name>
<dbReference type="EMBL" id="NPIC01000015">
    <property type="protein sequence ID" value="RDL30334.1"/>
    <property type="molecule type" value="Genomic_DNA"/>
</dbReference>
<keyword evidence="2" id="KW-0813">Transport</keyword>
<organism evidence="10 11">
    <name type="scientific">Venustampulla echinocandica</name>
    <dbReference type="NCBI Taxonomy" id="2656787"/>
    <lineage>
        <taxon>Eukaryota</taxon>
        <taxon>Fungi</taxon>
        <taxon>Dikarya</taxon>
        <taxon>Ascomycota</taxon>
        <taxon>Pezizomycotina</taxon>
        <taxon>Leotiomycetes</taxon>
        <taxon>Helotiales</taxon>
        <taxon>Pleuroascaceae</taxon>
        <taxon>Venustampulla</taxon>
    </lineage>
</organism>
<keyword evidence="11" id="KW-1185">Reference proteome</keyword>
<feature type="transmembrane region" description="Helical" evidence="7">
    <location>
        <begin position="295"/>
        <end position="317"/>
    </location>
</feature>
<dbReference type="OrthoDB" id="167398at2759"/>
<evidence type="ECO:0000259" key="9">
    <source>
        <dbReference type="Pfam" id="PF01794"/>
    </source>
</evidence>
<dbReference type="InterPro" id="IPR039261">
    <property type="entry name" value="FNR_nucleotide-bd"/>
</dbReference>
<feature type="transmembrane region" description="Helical" evidence="7">
    <location>
        <begin position="253"/>
        <end position="274"/>
    </location>
</feature>
<dbReference type="GO" id="GO:0005886">
    <property type="term" value="C:plasma membrane"/>
    <property type="evidence" value="ECO:0007669"/>
    <property type="project" value="TreeGrafter"/>
</dbReference>
<evidence type="ECO:0000313" key="11">
    <source>
        <dbReference type="Proteomes" id="UP000254866"/>
    </source>
</evidence>
<comment type="caution">
    <text evidence="10">The sequence shown here is derived from an EMBL/GenBank/DDBJ whole genome shotgun (WGS) entry which is preliminary data.</text>
</comment>
<dbReference type="Gene3D" id="3.40.50.80">
    <property type="entry name" value="Nucleotide-binding domain of ferredoxin-NADP reductase (FNR) module"/>
    <property type="match status" value="2"/>
</dbReference>
<dbReference type="RefSeq" id="XP_031864859.1">
    <property type="nucleotide sequence ID" value="XM_032018835.1"/>
</dbReference>
<dbReference type="GO" id="GO:0006879">
    <property type="term" value="P:intracellular iron ion homeostasis"/>
    <property type="evidence" value="ECO:0007669"/>
    <property type="project" value="TreeGrafter"/>
</dbReference>
<evidence type="ECO:0000256" key="5">
    <source>
        <dbReference type="ARBA" id="ARBA00023065"/>
    </source>
</evidence>
<keyword evidence="8" id="KW-0732">Signal</keyword>
<feature type="signal peptide" evidence="8">
    <location>
        <begin position="1"/>
        <end position="18"/>
    </location>
</feature>
<keyword evidence="3 7" id="KW-0812">Transmembrane</keyword>
<evidence type="ECO:0000313" key="10">
    <source>
        <dbReference type="EMBL" id="RDL30334.1"/>
    </source>
</evidence>
<dbReference type="GO" id="GO:0006826">
    <property type="term" value="P:iron ion transport"/>
    <property type="evidence" value="ECO:0007669"/>
    <property type="project" value="TreeGrafter"/>
</dbReference>
<keyword evidence="5" id="KW-0406">Ion transport</keyword>
<dbReference type="STRING" id="2656787.A0A370T9J9"/>
<dbReference type="SFLD" id="SFLDG01168">
    <property type="entry name" value="Ferric_reductase_subgroup_(FRE"/>
    <property type="match status" value="1"/>
</dbReference>
<accession>A0A370T9J9</accession>
<sequence length="675" mass="75102">MKLVLLIALSCLAGFSIAHLGSPKFPGYGFNWYDPVYGFACYNAISSAPLSCTESGATSPECFASDMAFLTTLAYRMNSTCDPMTVPTWQREKFWSMQVTGDMAVEPEMDYSRTLEMVTETPTVEFNSSSKSTLNQTMLISRESYEMQSKFMIIIVLVTIGFGTPIFFTLLARLPFMTGLLDKIKPCLTYPSTIGTYHVRPLPWLLGNAPNIGQSLYIAMFFLLNLVLSAVNYSNSQHHPWGFAPGDELFAYIGYRTGHIAYALIPLVILFSSRNNFLLWITNWPHSTYMLLHRWVARIFAIQAIAHSITLLMSYQGTGSYLTESKLPYWLWGIVATVLTCTMLVLSHIYFRQFAYEAFLVLHIILAVLVIVGCWYHVVLMWGYNFYDNWLYAACAVWFFDRLVRVIRVAKNGVRGAIVTEIGPDHVRVDIPGIRWASKPGYVAYAYFPALNPLRPWENHPFSINSTAVFRSYKHAFTPVSASASLEHSSEDGNDVEKPKGNKVKASVVRNAVGEVGTSGVTLIIKKNTGLTRLLMSHGKLLTLLDGPYPQNPSSEVLKCDHVLLIGGGIGITGLVPWIHAHPNVKLAWSIKPSAEALVREMDIVLRDVADKEVVVGERLNIEALLRSEAEAGYEKVGVVVCGPGGMCDDVRARVAGLGRGGKTIFQLEVDAFSW</sequence>
<evidence type="ECO:0000256" key="2">
    <source>
        <dbReference type="ARBA" id="ARBA00022448"/>
    </source>
</evidence>
<dbReference type="Pfam" id="PF01794">
    <property type="entry name" value="Ferric_reduct"/>
    <property type="match status" value="1"/>
</dbReference>
<dbReference type="InterPro" id="IPR051410">
    <property type="entry name" value="Ferric/Cupric_Reductase"/>
</dbReference>
<dbReference type="PANTHER" id="PTHR32361">
    <property type="entry name" value="FERRIC/CUPRIC REDUCTASE TRANSMEMBRANE COMPONENT"/>
    <property type="match status" value="1"/>
</dbReference>
<protein>
    <submittedName>
        <fullName evidence="10">Ferredoxin reductase-like, C-terminal NADP-linked</fullName>
    </submittedName>
</protein>
<evidence type="ECO:0000256" key="8">
    <source>
        <dbReference type="SAM" id="SignalP"/>
    </source>
</evidence>
<dbReference type="PANTHER" id="PTHR32361:SF9">
    <property type="entry name" value="FERRIC REDUCTASE TRANSMEMBRANE COMPONENT 3-RELATED"/>
    <property type="match status" value="1"/>
</dbReference>
<keyword evidence="4 7" id="KW-1133">Transmembrane helix</keyword>
<evidence type="ECO:0000256" key="1">
    <source>
        <dbReference type="ARBA" id="ARBA00004141"/>
    </source>
</evidence>
<keyword evidence="6 7" id="KW-0472">Membrane</keyword>